<dbReference type="EMBL" id="HBIV01002846">
    <property type="protein sequence ID" value="CAE0646588.1"/>
    <property type="molecule type" value="Transcribed_RNA"/>
</dbReference>
<protein>
    <submittedName>
        <fullName evidence="1">Uncharacterized protein</fullName>
    </submittedName>
</protein>
<sequence length="144" mass="16002">MGITISFENDTDRDFEVSICLQLGQIVIDKKKIKPSHTWSKTDKGISASMVYTALIEDLTAPLVFSDGKYQTPKWRCPVKAPAVKGEKLYKLSELIKNSSEGETKGEQQGKEKAVFNDLGLQCGGDEVEDHGKEENIIIRDPDV</sequence>
<name>A0A6V3IUG4_9EUKA</name>
<organism evidence="1">
    <name type="scientific">Lotharella globosa</name>
    <dbReference type="NCBI Taxonomy" id="91324"/>
    <lineage>
        <taxon>Eukaryota</taxon>
        <taxon>Sar</taxon>
        <taxon>Rhizaria</taxon>
        <taxon>Cercozoa</taxon>
        <taxon>Chlorarachniophyceae</taxon>
        <taxon>Lotharella</taxon>
    </lineage>
</organism>
<proteinExistence type="predicted"/>
<accession>A0A6V3IUG4</accession>
<gene>
    <name evidence="1" type="ORF">LGLO00237_LOCUS1935</name>
</gene>
<dbReference type="AlphaFoldDB" id="A0A6V3IUG4"/>
<reference evidence="1" key="1">
    <citation type="submission" date="2021-01" db="EMBL/GenBank/DDBJ databases">
        <authorList>
            <person name="Corre E."/>
            <person name="Pelletier E."/>
            <person name="Niang G."/>
            <person name="Scheremetjew M."/>
            <person name="Finn R."/>
            <person name="Kale V."/>
            <person name="Holt S."/>
            <person name="Cochrane G."/>
            <person name="Meng A."/>
            <person name="Brown T."/>
            <person name="Cohen L."/>
        </authorList>
    </citation>
    <scope>NUCLEOTIDE SEQUENCE</scope>
    <source>
        <strain evidence="1">CCCM811</strain>
    </source>
</reference>
<evidence type="ECO:0000313" key="1">
    <source>
        <dbReference type="EMBL" id="CAE0646588.1"/>
    </source>
</evidence>